<dbReference type="Pfam" id="PF00561">
    <property type="entry name" value="Abhydrolase_1"/>
    <property type="match status" value="1"/>
</dbReference>
<evidence type="ECO:0000259" key="2">
    <source>
        <dbReference type="Pfam" id="PF00561"/>
    </source>
</evidence>
<dbReference type="InterPro" id="IPR029058">
    <property type="entry name" value="AB_hydrolase_fold"/>
</dbReference>
<keyword evidence="3" id="KW-0378">Hydrolase</keyword>
<dbReference type="InterPro" id="IPR050471">
    <property type="entry name" value="AB_hydrolase"/>
</dbReference>
<dbReference type="PANTHER" id="PTHR43433:SF4">
    <property type="entry name" value="NON-HEME CHLOROPEROXIDASE-RELATED"/>
    <property type="match status" value="1"/>
</dbReference>
<name>A0A5J5G1R1_9GAMM</name>
<dbReference type="SUPFAM" id="SSF53474">
    <property type="entry name" value="alpha/beta-Hydrolases"/>
    <property type="match status" value="1"/>
</dbReference>
<reference evidence="3 4" key="1">
    <citation type="submission" date="2019-09" db="EMBL/GenBank/DDBJ databases">
        <authorList>
            <person name="Li Y."/>
        </authorList>
    </citation>
    <scope>NUCLEOTIDE SEQUENCE [LARGE SCALE GENOMIC DNA]</scope>
    <source>
        <strain evidence="3 4">L3-3HA</strain>
    </source>
</reference>
<keyword evidence="4" id="KW-1185">Reference proteome</keyword>
<accession>A0A5J5G1R1</accession>
<dbReference type="PRINTS" id="PR00111">
    <property type="entry name" value="ABHYDROLASE"/>
</dbReference>
<dbReference type="InterPro" id="IPR000073">
    <property type="entry name" value="AB_hydrolase_1"/>
</dbReference>
<organism evidence="3 4">
    <name type="scientific">Affinibrenneria salicis</name>
    <dbReference type="NCBI Taxonomy" id="2590031"/>
    <lineage>
        <taxon>Bacteria</taxon>
        <taxon>Pseudomonadati</taxon>
        <taxon>Pseudomonadota</taxon>
        <taxon>Gammaproteobacteria</taxon>
        <taxon>Enterobacterales</taxon>
        <taxon>Pectobacteriaceae</taxon>
        <taxon>Affinibrenneria</taxon>
    </lineage>
</organism>
<evidence type="ECO:0000313" key="4">
    <source>
        <dbReference type="Proteomes" id="UP000335415"/>
    </source>
</evidence>
<evidence type="ECO:0000313" key="3">
    <source>
        <dbReference type="EMBL" id="KAA9000664.1"/>
    </source>
</evidence>
<feature type="domain" description="AB hydrolase-1" evidence="2">
    <location>
        <begin position="21"/>
        <end position="252"/>
    </location>
</feature>
<dbReference type="EMBL" id="VYKJ01000004">
    <property type="protein sequence ID" value="KAA9000664.1"/>
    <property type="molecule type" value="Genomic_DNA"/>
</dbReference>
<sequence length="274" mass="30483">MSTFSTQDGTLIYYKDWGTGKPLLFSHGWPLDADMWDDQMNFLAGQGYRAIAFDRRGFGRSDQPWSGYDYDTFAADINDLIEYLQLDEITLIGFSMGGGDVARYIGHYGSQRVRALALLGAVTPLFIKTADHPEGVEQEVFDQIRQGILRDRAQFISDFAIPFYGLNKGMTVSQGVLSQTLNMALLASLKATHDCVTAFAETDFRADMQKIDVPTLVIHGGSDQVVPFEATGKIAARQIKNARLSLYDGAPHGFTQTHKDKLNNDLLDFVKSVY</sequence>
<dbReference type="InterPro" id="IPR000639">
    <property type="entry name" value="Epox_hydrolase-like"/>
</dbReference>
<dbReference type="PANTHER" id="PTHR43433">
    <property type="entry name" value="HYDROLASE, ALPHA/BETA FOLD FAMILY PROTEIN"/>
    <property type="match status" value="1"/>
</dbReference>
<dbReference type="GO" id="GO:0016787">
    <property type="term" value="F:hydrolase activity"/>
    <property type="evidence" value="ECO:0007669"/>
    <property type="project" value="UniProtKB-KW"/>
</dbReference>
<dbReference type="OrthoDB" id="9779853at2"/>
<dbReference type="Proteomes" id="UP000335415">
    <property type="component" value="Unassembled WGS sequence"/>
</dbReference>
<dbReference type="PRINTS" id="PR00412">
    <property type="entry name" value="EPOXHYDRLASE"/>
</dbReference>
<proteinExistence type="inferred from homology"/>
<dbReference type="RefSeq" id="WP_150434932.1">
    <property type="nucleotide sequence ID" value="NZ_VYKJ01000004.1"/>
</dbReference>
<evidence type="ECO:0000256" key="1">
    <source>
        <dbReference type="ARBA" id="ARBA00038128"/>
    </source>
</evidence>
<dbReference type="Gene3D" id="3.40.50.1820">
    <property type="entry name" value="alpha/beta hydrolase"/>
    <property type="match status" value="1"/>
</dbReference>
<gene>
    <name evidence="3" type="ORF">FJU30_10635</name>
</gene>
<comment type="similarity">
    <text evidence="1">Belongs to the AB hydrolase superfamily. Bacterial non-heme haloperoxidase / perhydrolase family.</text>
</comment>
<protein>
    <submittedName>
        <fullName evidence="3">Alpha/beta hydrolase</fullName>
    </submittedName>
</protein>
<dbReference type="FunFam" id="3.40.50.1820:FF:000205">
    <property type="entry name" value="Non-haem bromoperoxidase BPO-A2"/>
    <property type="match status" value="1"/>
</dbReference>
<comment type="caution">
    <text evidence="3">The sequence shown here is derived from an EMBL/GenBank/DDBJ whole genome shotgun (WGS) entry which is preliminary data.</text>
</comment>
<dbReference type="AlphaFoldDB" id="A0A5J5G1R1"/>